<evidence type="ECO:0000313" key="12">
    <source>
        <dbReference type="EMBL" id="NJQ04179.1"/>
    </source>
</evidence>
<dbReference type="InterPro" id="IPR050386">
    <property type="entry name" value="Glycosyl_hydrolase_5"/>
</dbReference>
<dbReference type="InterPro" id="IPR005102">
    <property type="entry name" value="Carbo-bd_X2"/>
</dbReference>
<dbReference type="SUPFAM" id="SSF51445">
    <property type="entry name" value="(Trans)glycosidases"/>
    <property type="match status" value="1"/>
</dbReference>
<feature type="domain" description="Glycoside hydrolase family 5" evidence="9">
    <location>
        <begin position="102"/>
        <end position="381"/>
    </location>
</feature>
<evidence type="ECO:0000256" key="8">
    <source>
        <dbReference type="SAM" id="SignalP"/>
    </source>
</evidence>
<evidence type="ECO:0000256" key="3">
    <source>
        <dbReference type="ARBA" id="ARBA00023001"/>
    </source>
</evidence>
<dbReference type="InterPro" id="IPR017853">
    <property type="entry name" value="GH"/>
</dbReference>
<feature type="domain" description="Carbohydrate binding X2" evidence="10">
    <location>
        <begin position="410"/>
        <end position="495"/>
    </location>
</feature>
<proteinExistence type="inferred from homology"/>
<keyword evidence="3" id="KW-0136">Cellulose degradation</keyword>
<dbReference type="GO" id="GO:0008422">
    <property type="term" value="F:beta-glucosidase activity"/>
    <property type="evidence" value="ECO:0007669"/>
    <property type="project" value="TreeGrafter"/>
</dbReference>
<dbReference type="GO" id="GO:0009986">
    <property type="term" value="C:cell surface"/>
    <property type="evidence" value="ECO:0007669"/>
    <property type="project" value="TreeGrafter"/>
</dbReference>
<dbReference type="InterPro" id="IPR001547">
    <property type="entry name" value="Glyco_hydro_5"/>
</dbReference>
<accession>A0A7X6CX28</accession>
<dbReference type="Pfam" id="PF00150">
    <property type="entry name" value="Cellulase"/>
    <property type="match status" value="1"/>
</dbReference>
<evidence type="ECO:0000313" key="13">
    <source>
        <dbReference type="Proteomes" id="UP000578686"/>
    </source>
</evidence>
<dbReference type="SUPFAM" id="SSF81296">
    <property type="entry name" value="E set domains"/>
    <property type="match status" value="1"/>
</dbReference>
<dbReference type="Pfam" id="PF18448">
    <property type="entry name" value="CBM46"/>
    <property type="match status" value="1"/>
</dbReference>
<evidence type="ECO:0000259" key="9">
    <source>
        <dbReference type="Pfam" id="PF00150"/>
    </source>
</evidence>
<dbReference type="GO" id="GO:0005576">
    <property type="term" value="C:extracellular region"/>
    <property type="evidence" value="ECO:0007669"/>
    <property type="project" value="TreeGrafter"/>
</dbReference>
<dbReference type="InterPro" id="IPR014756">
    <property type="entry name" value="Ig_E-set"/>
</dbReference>
<evidence type="ECO:0000259" key="11">
    <source>
        <dbReference type="Pfam" id="PF18448"/>
    </source>
</evidence>
<dbReference type="PANTHER" id="PTHR31297">
    <property type="entry name" value="GLUCAN ENDO-1,6-BETA-GLUCOSIDASE B"/>
    <property type="match status" value="1"/>
</dbReference>
<dbReference type="EMBL" id="JAAVJD010000003">
    <property type="protein sequence ID" value="NJQ04179.1"/>
    <property type="molecule type" value="Genomic_DNA"/>
</dbReference>
<protein>
    <submittedName>
        <fullName evidence="12">Cellulase family glycosylhydrolase</fullName>
    </submittedName>
</protein>
<evidence type="ECO:0000256" key="5">
    <source>
        <dbReference type="ARBA" id="ARBA00023295"/>
    </source>
</evidence>
<reference evidence="12 13" key="1">
    <citation type="submission" date="2020-03" db="EMBL/GenBank/DDBJ databases">
        <title>Draft genome of Streptomyces sp. ventii, isolated from the Axial Seamount in the Pacific Ocean, and resequencing of the two type strains Streptomyces lonarensis strain NCL 716 and Streptomyces bohaiensis strain 11A07.</title>
        <authorList>
            <person name="Loughran R.M."/>
            <person name="Pfannmuller K.M."/>
            <person name="Wasson B.J."/>
            <person name="Deadmond M.C."/>
            <person name="Paddock B.E."/>
            <person name="Koyack M.J."/>
            <person name="Gallegos D.A."/>
            <person name="Mitchell E.A."/>
            <person name="Ushijima B."/>
            <person name="Saw J.H."/>
            <person name="Mcphail K.L."/>
            <person name="Videau P."/>
        </authorList>
    </citation>
    <scope>NUCLEOTIDE SEQUENCE [LARGE SCALE GENOMIC DNA]</scope>
    <source>
        <strain evidence="12 13">NCL716</strain>
    </source>
</reference>
<dbReference type="InterPro" id="IPR018087">
    <property type="entry name" value="Glyco_hydro_5_CS"/>
</dbReference>
<gene>
    <name evidence="12" type="ORF">HCN56_00950</name>
</gene>
<evidence type="ECO:0000256" key="4">
    <source>
        <dbReference type="ARBA" id="ARBA00023277"/>
    </source>
</evidence>
<keyword evidence="2 7" id="KW-0378">Hydrolase</keyword>
<name>A0A7X6CX28_9ACTN</name>
<keyword evidence="13" id="KW-1185">Reference proteome</keyword>
<dbReference type="PROSITE" id="PS00659">
    <property type="entry name" value="GLYCOSYL_HYDROL_F5"/>
    <property type="match status" value="1"/>
</dbReference>
<dbReference type="InterPro" id="IPR013783">
    <property type="entry name" value="Ig-like_fold"/>
</dbReference>
<dbReference type="PIRSF" id="PIRSF001043">
    <property type="entry name" value="Endoglucanase_B"/>
    <property type="match status" value="1"/>
</dbReference>
<dbReference type="GO" id="GO:0030245">
    <property type="term" value="P:cellulose catabolic process"/>
    <property type="evidence" value="ECO:0007669"/>
    <property type="project" value="UniProtKB-KW"/>
</dbReference>
<dbReference type="PANTHER" id="PTHR31297:SF17">
    <property type="entry name" value="ENDOGLUCANASE"/>
    <property type="match status" value="1"/>
</dbReference>
<keyword evidence="6" id="KW-0624">Polysaccharide degradation</keyword>
<keyword evidence="1 8" id="KW-0732">Signal</keyword>
<dbReference type="InterPro" id="IPR040946">
    <property type="entry name" value="CBM46"/>
</dbReference>
<feature type="chain" id="PRO_5031524472" evidence="8">
    <location>
        <begin position="45"/>
        <end position="605"/>
    </location>
</feature>
<keyword evidence="4" id="KW-0119">Carbohydrate metabolism</keyword>
<evidence type="ECO:0000256" key="6">
    <source>
        <dbReference type="ARBA" id="ARBA00023326"/>
    </source>
</evidence>
<dbReference type="Proteomes" id="UP000578686">
    <property type="component" value="Unassembled WGS sequence"/>
</dbReference>
<evidence type="ECO:0000259" key="10">
    <source>
        <dbReference type="Pfam" id="PF03442"/>
    </source>
</evidence>
<evidence type="ECO:0000256" key="2">
    <source>
        <dbReference type="ARBA" id="ARBA00022801"/>
    </source>
</evidence>
<dbReference type="Pfam" id="PF03442">
    <property type="entry name" value="CBM_X2"/>
    <property type="match status" value="1"/>
</dbReference>
<dbReference type="AlphaFoldDB" id="A0A7X6CX28"/>
<feature type="signal peptide" evidence="8">
    <location>
        <begin position="1"/>
        <end position="44"/>
    </location>
</feature>
<dbReference type="Gene3D" id="2.60.40.10">
    <property type="entry name" value="Immunoglobulins"/>
    <property type="match status" value="1"/>
</dbReference>
<evidence type="ECO:0000256" key="1">
    <source>
        <dbReference type="ARBA" id="ARBA00022729"/>
    </source>
</evidence>
<keyword evidence="5 7" id="KW-0326">Glycosidase</keyword>
<feature type="domain" description="Endoglucanase B carbohydrate binding" evidence="11">
    <location>
        <begin position="500"/>
        <end position="602"/>
    </location>
</feature>
<dbReference type="Gene3D" id="3.20.20.80">
    <property type="entry name" value="Glycosidases"/>
    <property type="match status" value="1"/>
</dbReference>
<organism evidence="12 13">
    <name type="scientific">Streptomyces lonarensis</name>
    <dbReference type="NCBI Taxonomy" id="700599"/>
    <lineage>
        <taxon>Bacteria</taxon>
        <taxon>Bacillati</taxon>
        <taxon>Actinomycetota</taxon>
        <taxon>Actinomycetes</taxon>
        <taxon>Kitasatosporales</taxon>
        <taxon>Streptomycetaceae</taxon>
        <taxon>Streptomyces</taxon>
    </lineage>
</organism>
<comment type="similarity">
    <text evidence="7">Belongs to the glycosyl hydrolase 5 (cellulase A) family.</text>
</comment>
<evidence type="ECO:0000256" key="7">
    <source>
        <dbReference type="RuleBase" id="RU361153"/>
    </source>
</evidence>
<dbReference type="InterPro" id="IPR016282">
    <property type="entry name" value="Glyco_hydro_5_endoGlcnase_B"/>
</dbReference>
<comment type="caution">
    <text evidence="12">The sequence shown here is derived from an EMBL/GenBank/DDBJ whole genome shotgun (WGS) entry which is preliminary data.</text>
</comment>
<sequence>MSRTPPRRSRKRHLVKSRSRALPTALTALFALLGLAALPQVSHAAPPAETLPKNLAGGAVGATTGTATEAADATAASVEDTVAAMQPGWNLGNTLDATGPDETSWGNPRVTRDQLRQIRDDGFRSVRIPVTWTQHQGPAPDHTVDPAHMARVAEVVEWAVEEDLYVLLNVHHDSWQWVMDMPTQHAAVLNRFTATWEQIAEEFRDAPQEVLFESINEPFFENSSGDAQNAALLHELNSVFHGLVRDSGGGNATRPLVLPTLHTSPEQARLDELVETFDELDDPALIATVHYYGYWPFSVNVAGHTTFDAVAESDVADTFARLRDTFVDQGIPVILGEYGLLGFDRHTGVVQQGEKLKFFESFGSHARASGVTTMLWDNGQHLDRSALTWRDTALFDRVVSSWTTDSATASSDQVFVPSGAPVEDAELTLRTAGHSLVAVREGGQPLAPGTDYVLSGDRLTLSASLLSRLTSGGTAGVNAALSLEFSGGLPWEVRVLSNETPVLSAASGSTAGLSVPAAFHGDQLATMEAVYADGGNAGPHDWTSYKEFGAAFDPDPGGGTITLTSDFFAEVRDGATVVLTFHFWSGDTVRYEVTRSGGAVSGAPR</sequence>